<protein>
    <submittedName>
        <fullName evidence="2">Translation initiation factor 2</fullName>
    </submittedName>
</protein>
<proteinExistence type="predicted"/>
<evidence type="ECO:0000256" key="1">
    <source>
        <dbReference type="SAM" id="MobiDB-lite"/>
    </source>
</evidence>
<gene>
    <name evidence="2" type="ORF">QEZ40_005018</name>
</gene>
<dbReference type="EMBL" id="JASITI010000046">
    <property type="protein sequence ID" value="MDK9499593.1"/>
    <property type="molecule type" value="Genomic_DNA"/>
</dbReference>
<name>A0ABT7H189_9ACTN</name>
<reference evidence="2 3" key="1">
    <citation type="submission" date="2023-05" db="EMBL/GenBank/DDBJ databases">
        <title>Sequencing and Assembly of Streptomyces sp. NP73.</title>
        <authorList>
            <person name="Konwar A.N."/>
            <person name="Saikia K."/>
            <person name="Thakur D."/>
        </authorList>
    </citation>
    <scope>NUCLEOTIDE SEQUENCE [LARGE SCALE GENOMIC DNA]</scope>
    <source>
        <strain evidence="2 3">NP73</strain>
    </source>
</reference>
<feature type="compositionally biased region" description="Basic and acidic residues" evidence="1">
    <location>
        <begin position="337"/>
        <end position="348"/>
    </location>
</feature>
<evidence type="ECO:0000313" key="2">
    <source>
        <dbReference type="EMBL" id="MDK9499593.1"/>
    </source>
</evidence>
<keyword evidence="3" id="KW-1185">Reference proteome</keyword>
<accession>A0ABT7H189</accession>
<dbReference type="Proteomes" id="UP001223390">
    <property type="component" value="Unassembled WGS sequence"/>
</dbReference>
<feature type="region of interest" description="Disordered" evidence="1">
    <location>
        <begin position="337"/>
        <end position="358"/>
    </location>
</feature>
<keyword evidence="2" id="KW-0648">Protein biosynthesis</keyword>
<evidence type="ECO:0000313" key="3">
    <source>
        <dbReference type="Proteomes" id="UP001223390"/>
    </source>
</evidence>
<comment type="caution">
    <text evidence="2">The sequence shown here is derived from an EMBL/GenBank/DDBJ whole genome shotgun (WGS) entry which is preliminary data.</text>
</comment>
<organism evidence="2 3">
    <name type="scientific">Streptomyces katrae</name>
    <dbReference type="NCBI Taxonomy" id="68223"/>
    <lineage>
        <taxon>Bacteria</taxon>
        <taxon>Bacillati</taxon>
        <taxon>Actinomycetota</taxon>
        <taxon>Actinomycetes</taxon>
        <taxon>Kitasatosporales</taxon>
        <taxon>Streptomycetaceae</taxon>
        <taxon>Streptomyces</taxon>
    </lineage>
</organism>
<dbReference type="GO" id="GO:0003743">
    <property type="term" value="F:translation initiation factor activity"/>
    <property type="evidence" value="ECO:0007669"/>
    <property type="project" value="UniProtKB-KW"/>
</dbReference>
<keyword evidence="2" id="KW-0396">Initiation factor</keyword>
<sequence length="358" mass="40035">MARFSLNSTSDQGVSVTQREGFVVGHLLTDCYVFEGDGTRPILEENVRVIHEPGLRRVSLPLEVQQWRRAIQAEEERKQAAGEPHRWNNPRFAVESIVLSRTDEDELPVVQLSLCDADYFDFLATSVNLDRPLREGEPATLRTQYLEDTDPVTAPAFLSCSFGVNVAVRTGPDRKMVFARRSARVAGHNTERWNSSANEGLAAVHDVPSDGSPISLHAVARRALREELAVQDGDEVELELLAFALDLRGHQWAAFYRAVLPGLTADDLTRRRSRGVEDKWEHDQFRFVPADPDSVLDFLLEEGREWTPCAPALFYMALVREAVVARGGNPSGRLDVEAAERRALDRRTRQGAARPAEA</sequence>